<evidence type="ECO:0000259" key="18">
    <source>
        <dbReference type="PROSITE" id="PS51782"/>
    </source>
</evidence>
<dbReference type="SMART" id="SM00257">
    <property type="entry name" value="LysM"/>
    <property type="match status" value="3"/>
</dbReference>
<feature type="domain" description="LysM" evidence="18">
    <location>
        <begin position="387"/>
        <end position="432"/>
    </location>
</feature>
<comment type="caution">
    <text evidence="20">The sequence shown here is derived from an EMBL/GenBank/DDBJ whole genome shotgun (WGS) entry which is preliminary data.</text>
</comment>
<dbReference type="Proteomes" id="UP000054821">
    <property type="component" value="Unassembled WGS sequence"/>
</dbReference>
<dbReference type="GO" id="GO:0000272">
    <property type="term" value="P:polysaccharide catabolic process"/>
    <property type="evidence" value="ECO:0007669"/>
    <property type="project" value="UniProtKB-KW"/>
</dbReference>
<feature type="transmembrane region" description="Helical" evidence="16">
    <location>
        <begin position="1312"/>
        <end position="1331"/>
    </location>
</feature>
<feature type="signal peptide" evidence="17">
    <location>
        <begin position="1"/>
        <end position="21"/>
    </location>
</feature>
<evidence type="ECO:0000256" key="8">
    <source>
        <dbReference type="ARBA" id="ARBA00023024"/>
    </source>
</evidence>
<keyword evidence="7 14" id="KW-0378">Hydrolase</keyword>
<evidence type="ECO:0000259" key="19">
    <source>
        <dbReference type="PROSITE" id="PS51910"/>
    </source>
</evidence>
<keyword evidence="12" id="KW-0624">Polysaccharide degradation</keyword>
<keyword evidence="6" id="KW-0147">Chitin-binding</keyword>
<dbReference type="SUPFAM" id="SSF51445">
    <property type="entry name" value="(Trans)glycosidases"/>
    <property type="match status" value="1"/>
</dbReference>
<keyword evidence="17" id="KW-0732">Signal</keyword>
<feature type="transmembrane region" description="Helical" evidence="16">
    <location>
        <begin position="1258"/>
        <end position="1280"/>
    </location>
</feature>
<dbReference type="InterPro" id="IPR001223">
    <property type="entry name" value="Glyco_hydro18_cat"/>
</dbReference>
<keyword evidence="5" id="KW-0964">Secreted</keyword>
<feature type="domain" description="LysM" evidence="18">
    <location>
        <begin position="451"/>
        <end position="499"/>
    </location>
</feature>
<feature type="domain" description="GH18" evidence="19">
    <location>
        <begin position="594"/>
        <end position="974"/>
    </location>
</feature>
<sequence>MIASLRRGLIAALLLSGTVAAQDDAAGHDSVEDWRAAHVRTSGDAMKPCPPPCQEESSSESEKASFLFSDAVGLAACNETMIVSVAVQNSNIDGTPRPVAIRACKAEFTSRYDAFTPQEDVAAICSTPNHRIIQASISMGELSSANGNNKFVTGHLLEAGKQLLNSLGAKKPSCTDNFLSFGYSQSSVIGLFGGLELHQHGVPAEVLNKFLEHAREKSISKPTLVQLCNEGERGADYAVGIIAVSSQDFSLAQDAVKAWADGRCVSANTNNNPGWTAVTIRVPEIARDSRNTTSTQPSQEVSDSGDAAHIWGKSRLAARATCKTQTVKANDGCASVAERCGISQADLKKYNPASNFCSTLVPGQVVCCSSGQLPDKIPPANSDGTCKTVSVIAGDGCTSLASKCKLAAADFTALHPDKNFCSSLAVGQPVCCTRGKLPDLKPKPGKDGSCATYTIKPDDGCSAIAASHGLTQKDIEDFNKKTWGWTGCNPLFQGSVICLSTGTPPFPASVGDAQCGPTVPGTKMPQGSTSDDWAKLNPCPLNVCCNIWGKCGFTDDFCILSKSVTGAPGTSGVKNGCIASCGRDIVKGSAPQKTLRVAYFESWNGNRKCLTMDVNQIDTSKYTHIHWSFANVTKDFKVDVGGAQAQFDMFKGMTGVKRVISFGGWDFSTKPNTFNILREAAKSGNRDTFRKNIIDFLGKHSLDGVDIDWEYPGAPDIPDIPAGDPNAGEDYYQLLKSIKDSVGTKYSVSFAAPASYWYLKAFPVEKMGKALDYIVYMTYDLHGQWDYNNKWTSSGCPTGNCLRSHVNETETKDALAMITKAGVPSNKVVVGVASYGRSFKMATAGCDGPMCTFTGSPRQSNAYAGRCTNTAGYISNAEIKEIIASGKINKQWVAAGSDILVYNNTEWVAYMNNSIKSDREKLYASYNMAGTSDWAVDLLEFRDGSDLDAGAAADFPLDYEYEIDTNFFSQCDASYDSLDALESRKDKIPDHCMNIYIAKVEAKIMSDALSQYDDLVDDGYDDKFNTFQAYVKQQIPDQINAFMGNGKAGDYFKCEETGEHNCCGSCRYFCDDDSNKDCDNSKDCKNGRGTFQITCPTEFEYGEVGNWLSEDAAPNTTFTLQNEDGFYKAIYDDYGVEKDWIKFGSTHVYLKNGCQYSDDINQCAWNNDNWYWNYPQASDDVKVSNPKDIIGDSDDKSRDLLSRLNVLITMADYDELEDPADLVDAAMLPALSISSAVSSMGDVAKQAEEIKKAERQEMILSFITGVLFFIPFVGSAAGAAGLTTVRTILGMLGPAADAGLLTWGIIEDPDNAFATIFSTLATAGIGAGGWGRAARAKRGMLVKDIDALGSIKDKVNRFDDVKVASCKL</sequence>
<evidence type="ECO:0000256" key="13">
    <source>
        <dbReference type="ARBA" id="ARBA00044955"/>
    </source>
</evidence>
<proteinExistence type="inferred from homology"/>
<evidence type="ECO:0000256" key="14">
    <source>
        <dbReference type="RuleBase" id="RU000489"/>
    </source>
</evidence>
<dbReference type="SMART" id="SM00636">
    <property type="entry name" value="Glyco_18"/>
    <property type="match status" value="1"/>
</dbReference>
<dbReference type="PROSITE" id="PS01095">
    <property type="entry name" value="GH18_1"/>
    <property type="match status" value="1"/>
</dbReference>
<dbReference type="CDD" id="cd00035">
    <property type="entry name" value="ChtBD1"/>
    <property type="match status" value="1"/>
</dbReference>
<gene>
    <name evidence="20" type="ORF">TGAM01_v208687</name>
</gene>
<evidence type="ECO:0000256" key="1">
    <source>
        <dbReference type="ARBA" id="ARBA00000822"/>
    </source>
</evidence>
<dbReference type="EC" id="3.2.1.14" evidence="4"/>
<dbReference type="GO" id="GO:0008061">
    <property type="term" value="F:chitin binding"/>
    <property type="evidence" value="ECO:0007669"/>
    <property type="project" value="UniProtKB-KW"/>
</dbReference>
<evidence type="ECO:0000313" key="20">
    <source>
        <dbReference type="EMBL" id="PON22406.1"/>
    </source>
</evidence>
<evidence type="ECO:0000256" key="7">
    <source>
        <dbReference type="ARBA" id="ARBA00022801"/>
    </source>
</evidence>
<organism evidence="20 21">
    <name type="scientific">Trichoderma gamsii</name>
    <dbReference type="NCBI Taxonomy" id="398673"/>
    <lineage>
        <taxon>Eukaryota</taxon>
        <taxon>Fungi</taxon>
        <taxon>Dikarya</taxon>
        <taxon>Ascomycota</taxon>
        <taxon>Pezizomycotina</taxon>
        <taxon>Sordariomycetes</taxon>
        <taxon>Hypocreomycetidae</taxon>
        <taxon>Hypocreales</taxon>
        <taxon>Hypocreaceae</taxon>
        <taxon>Trichoderma</taxon>
    </lineage>
</organism>
<dbReference type="STRING" id="398673.A0A2P4ZDP6"/>
<comment type="similarity">
    <text evidence="13">Belongs to the secreted LysM effector family.</text>
</comment>
<name>A0A2P4ZDP6_9HYPO</name>
<dbReference type="RefSeq" id="XP_018660327.2">
    <property type="nucleotide sequence ID" value="XM_018806500.2"/>
</dbReference>
<dbReference type="InterPro" id="IPR029070">
    <property type="entry name" value="Chitinase_insertion_sf"/>
</dbReference>
<accession>A0A2P4ZDP6</accession>
<dbReference type="InterPro" id="IPR001579">
    <property type="entry name" value="Glyco_hydro_18_chit_AS"/>
</dbReference>
<keyword evidence="10" id="KW-0119">Carbohydrate metabolism</keyword>
<dbReference type="GeneID" id="29986583"/>
<comment type="subcellular location">
    <subcellularLocation>
        <location evidence="2">Secreted</location>
    </subcellularLocation>
</comment>
<evidence type="ECO:0000256" key="17">
    <source>
        <dbReference type="SAM" id="SignalP"/>
    </source>
</evidence>
<evidence type="ECO:0000256" key="6">
    <source>
        <dbReference type="ARBA" id="ARBA00022669"/>
    </source>
</evidence>
<feature type="region of interest" description="Disordered" evidence="15">
    <location>
        <begin position="287"/>
        <end position="306"/>
    </location>
</feature>
<keyword evidence="9" id="KW-0843">Virulence</keyword>
<keyword evidence="21" id="KW-1185">Reference proteome</keyword>
<dbReference type="InterPro" id="IPR011583">
    <property type="entry name" value="Chitinase_II/V-like_cat"/>
</dbReference>
<dbReference type="CDD" id="cd00118">
    <property type="entry name" value="LysM"/>
    <property type="match status" value="2"/>
</dbReference>
<evidence type="ECO:0000256" key="9">
    <source>
        <dbReference type="ARBA" id="ARBA00023026"/>
    </source>
</evidence>
<dbReference type="PANTHER" id="PTHR47700:SF2">
    <property type="entry name" value="CHITINASE"/>
    <property type="match status" value="1"/>
</dbReference>
<evidence type="ECO:0000256" key="10">
    <source>
        <dbReference type="ARBA" id="ARBA00023277"/>
    </source>
</evidence>
<dbReference type="PROSITE" id="PS51910">
    <property type="entry name" value="GH18_2"/>
    <property type="match status" value="1"/>
</dbReference>
<feature type="chain" id="PRO_5015193573" description="chitinase" evidence="17">
    <location>
        <begin position="22"/>
        <end position="1368"/>
    </location>
</feature>
<dbReference type="InterPro" id="IPR036779">
    <property type="entry name" value="LysM_dom_sf"/>
</dbReference>
<dbReference type="SUPFAM" id="SSF54106">
    <property type="entry name" value="LysM domain"/>
    <property type="match status" value="2"/>
</dbReference>
<dbReference type="PROSITE" id="PS51782">
    <property type="entry name" value="LYSM"/>
    <property type="match status" value="3"/>
</dbReference>
<protein>
    <recommendedName>
        <fullName evidence="4">chitinase</fullName>
        <ecNumber evidence="4">3.2.1.14</ecNumber>
    </recommendedName>
</protein>
<evidence type="ECO:0000256" key="16">
    <source>
        <dbReference type="SAM" id="Phobius"/>
    </source>
</evidence>
<dbReference type="Pfam" id="PF00704">
    <property type="entry name" value="Glyco_hydro_18"/>
    <property type="match status" value="1"/>
</dbReference>
<feature type="compositionally biased region" description="Polar residues" evidence="15">
    <location>
        <begin position="291"/>
        <end position="302"/>
    </location>
</feature>
<dbReference type="GO" id="GO:0006032">
    <property type="term" value="P:chitin catabolic process"/>
    <property type="evidence" value="ECO:0007669"/>
    <property type="project" value="UniProtKB-KW"/>
</dbReference>
<dbReference type="Gene3D" id="3.30.60.10">
    <property type="entry name" value="Endochitinase-like"/>
    <property type="match status" value="1"/>
</dbReference>
<evidence type="ECO:0000256" key="15">
    <source>
        <dbReference type="SAM" id="MobiDB-lite"/>
    </source>
</evidence>
<evidence type="ECO:0000313" key="21">
    <source>
        <dbReference type="Proteomes" id="UP000054821"/>
    </source>
</evidence>
<keyword evidence="16" id="KW-0472">Membrane</keyword>
<dbReference type="EMBL" id="JPDN02000038">
    <property type="protein sequence ID" value="PON22406.1"/>
    <property type="molecule type" value="Genomic_DNA"/>
</dbReference>
<keyword evidence="16" id="KW-0812">Transmembrane</keyword>
<dbReference type="SUPFAM" id="SSF54556">
    <property type="entry name" value="Chitinase insertion domain"/>
    <property type="match status" value="1"/>
</dbReference>
<dbReference type="PANTHER" id="PTHR47700">
    <property type="entry name" value="V CHITINASE, PUTATIVE (AFU_ORTHOLOGUE AFUA_6G13720)-RELATED"/>
    <property type="match status" value="1"/>
</dbReference>
<feature type="domain" description="LysM" evidence="18">
    <location>
        <begin position="323"/>
        <end position="368"/>
    </location>
</feature>
<reference evidence="20 21" key="1">
    <citation type="journal article" date="2016" name="Genome Announc.">
        <title>Draft Whole-Genome Sequence of Trichoderma gamsii T6085, a Promising Biocontrol Agent of Fusarium Head Blight on Wheat.</title>
        <authorList>
            <person name="Baroncelli R."/>
            <person name="Zapparata A."/>
            <person name="Piaggeschi G."/>
            <person name="Sarrocco S."/>
            <person name="Vannacci G."/>
        </authorList>
    </citation>
    <scope>NUCLEOTIDE SEQUENCE [LARGE SCALE GENOMIC DNA]</scope>
    <source>
        <strain evidence="20 21">T6085</strain>
    </source>
</reference>
<dbReference type="InterPro" id="IPR053214">
    <property type="entry name" value="LysM12-like"/>
</dbReference>
<dbReference type="Gene3D" id="3.20.20.80">
    <property type="entry name" value="Glycosidases"/>
    <property type="match status" value="1"/>
</dbReference>
<comment type="similarity">
    <text evidence="3">Belongs to the glycosyl hydrolase 18 family. Chitinase class V subfamily.</text>
</comment>
<dbReference type="Gene3D" id="3.10.50.10">
    <property type="match status" value="1"/>
</dbReference>
<dbReference type="InterPro" id="IPR018392">
    <property type="entry name" value="LysM"/>
</dbReference>
<evidence type="ECO:0000256" key="12">
    <source>
        <dbReference type="ARBA" id="ARBA00023326"/>
    </source>
</evidence>
<evidence type="ECO:0000256" key="11">
    <source>
        <dbReference type="ARBA" id="ARBA00023295"/>
    </source>
</evidence>
<evidence type="ECO:0000256" key="5">
    <source>
        <dbReference type="ARBA" id="ARBA00022525"/>
    </source>
</evidence>
<dbReference type="CDD" id="cd02878">
    <property type="entry name" value="GH18_zymocin_alpha"/>
    <property type="match status" value="1"/>
</dbReference>
<dbReference type="Gene3D" id="3.10.350.10">
    <property type="entry name" value="LysM domain"/>
    <property type="match status" value="3"/>
</dbReference>
<keyword evidence="8" id="KW-0146">Chitin degradation</keyword>
<evidence type="ECO:0000256" key="2">
    <source>
        <dbReference type="ARBA" id="ARBA00004613"/>
    </source>
</evidence>
<evidence type="ECO:0000256" key="4">
    <source>
        <dbReference type="ARBA" id="ARBA00012729"/>
    </source>
</evidence>
<dbReference type="InterPro" id="IPR017853">
    <property type="entry name" value="GH"/>
</dbReference>
<keyword evidence="16" id="KW-1133">Transmembrane helix</keyword>
<keyword evidence="11 14" id="KW-0326">Glycosidase</keyword>
<dbReference type="SUPFAM" id="SSF57016">
    <property type="entry name" value="Plant lectins/antimicrobial peptides"/>
    <property type="match status" value="1"/>
</dbReference>
<comment type="catalytic activity">
    <reaction evidence="1">
        <text>Random endo-hydrolysis of N-acetyl-beta-D-glucosaminide (1-&gt;4)-beta-linkages in chitin and chitodextrins.</text>
        <dbReference type="EC" id="3.2.1.14"/>
    </reaction>
</comment>
<feature type="transmembrane region" description="Helical" evidence="16">
    <location>
        <begin position="1287"/>
        <end position="1306"/>
    </location>
</feature>
<evidence type="ECO:0000256" key="3">
    <source>
        <dbReference type="ARBA" id="ARBA00008682"/>
    </source>
</evidence>
<dbReference type="GO" id="GO:0008843">
    <property type="term" value="F:endochitinase activity"/>
    <property type="evidence" value="ECO:0007669"/>
    <property type="project" value="UniProtKB-EC"/>
</dbReference>
<dbReference type="GO" id="GO:0005576">
    <property type="term" value="C:extracellular region"/>
    <property type="evidence" value="ECO:0007669"/>
    <property type="project" value="UniProtKB-SubCell"/>
</dbReference>
<dbReference type="InterPro" id="IPR036861">
    <property type="entry name" value="Endochitinase-like_sf"/>
</dbReference>
<dbReference type="Pfam" id="PF01476">
    <property type="entry name" value="LysM"/>
    <property type="match status" value="2"/>
</dbReference>